<dbReference type="Gene3D" id="3.60.21.70">
    <property type="entry name" value="PhoD-like phosphatase"/>
    <property type="match status" value="1"/>
</dbReference>
<dbReference type="CDD" id="cd07389">
    <property type="entry name" value="MPP_PhoD"/>
    <property type="match status" value="1"/>
</dbReference>
<dbReference type="InterPro" id="IPR038607">
    <property type="entry name" value="PhoD-like_sf"/>
</dbReference>
<gene>
    <name evidence="1" type="ORF">OE749_08245</name>
</gene>
<dbReference type="EMBL" id="JAOWKX010000003">
    <property type="protein sequence ID" value="MCV2884684.1"/>
    <property type="molecule type" value="Genomic_DNA"/>
</dbReference>
<dbReference type="RefSeq" id="WP_263711961.1">
    <property type="nucleotide sequence ID" value="NZ_JAOWKX010000003.1"/>
</dbReference>
<evidence type="ECO:0000313" key="1">
    <source>
        <dbReference type="EMBL" id="MCV2884684.1"/>
    </source>
</evidence>
<accession>A0ABT3A7L9</accession>
<dbReference type="PANTHER" id="PTHR37031">
    <property type="entry name" value="METALLOPHOSPHATASE BINDING DOMAIN PROTEIN"/>
    <property type="match status" value="1"/>
</dbReference>
<dbReference type="InterPro" id="IPR018946">
    <property type="entry name" value="PhoD-like_MPP"/>
</dbReference>
<evidence type="ECO:0000313" key="2">
    <source>
        <dbReference type="Proteomes" id="UP001652504"/>
    </source>
</evidence>
<name>A0ABT3A7L9_9ALTE</name>
<dbReference type="SUPFAM" id="SSF56300">
    <property type="entry name" value="Metallo-dependent phosphatases"/>
    <property type="match status" value="1"/>
</dbReference>
<protein>
    <submittedName>
        <fullName evidence="1">Alkaline phosphatase family protein</fullName>
    </submittedName>
</protein>
<dbReference type="InterPro" id="IPR029052">
    <property type="entry name" value="Metallo-depent_PP-like"/>
</dbReference>
<dbReference type="PANTHER" id="PTHR37031:SF2">
    <property type="entry name" value="PHOD-LIKE PHOSPHATASE METALLOPHOSPHATASE DOMAIN-CONTAINING PROTEIN"/>
    <property type="match status" value="1"/>
</dbReference>
<proteinExistence type="predicted"/>
<reference evidence="1 2" key="1">
    <citation type="submission" date="2022-10" db="EMBL/GenBank/DDBJ databases">
        <title>Aestuariibacter sp. AA17 isolated from Montipora capitata coral fragment.</title>
        <authorList>
            <person name="Emsley S.A."/>
            <person name="Pfannmuller K.M."/>
            <person name="Loughran R.M."/>
            <person name="Shlafstein M."/>
            <person name="Papke E."/>
            <person name="Saw J.H."/>
            <person name="Ushijima B."/>
            <person name="Videau P."/>
        </authorList>
    </citation>
    <scope>NUCLEOTIDE SEQUENCE [LARGE SCALE GENOMIC DNA]</scope>
    <source>
        <strain evidence="1 2">AA17</strain>
    </source>
</reference>
<comment type="caution">
    <text evidence="1">The sequence shown here is derived from an EMBL/GenBank/DDBJ whole genome shotgun (WGS) entry which is preliminary data.</text>
</comment>
<keyword evidence="2" id="KW-1185">Reference proteome</keyword>
<sequence length="646" mass="73197">MEQPIVSSPNSLPDIVAGPIVRHVTPNEVSIWLITTAQNTYSLLLKSQSGTLFDDQLNAEQCQQIPVGKHAFVTMLHVHFTDPLPTQTRLFYDITLTREEHSQSLSALIPTLCYQNESLPSFTVPSSLEHVFHGSCRKPHHDSKDGLLILDQRIQDSLQDKSAMPDLLMMSGDQVYTDDVAGPMLQAIHQVIDLLGLFHEELDSSVIDNSQSLIDHEHSYYKRPMLLPDDDATETFYKTFFKAKSKPIFTSVNANNHLIAFNEVIAMYCLVWSDALWPLIAFDSSKVAPQFTARFTQEQGIIEDFVAGLHKVRRALAHVPVYMIFDDHDITDDWNLTRGWEEAAYGHPFGKRIIGNALAGYWLCQGWGNQPNVMAPLTASCKSHFSEAGISHHNQLVDTLLDWSEWHYHLNTEPKFIVLDTRTHRWRSESDVGKPSGLMDWEALSELQQELIDQPSVIMVSAAPIFGVKLIEVIQRIFTFFGKALMVDAENWMAHKGTASVILNIFRNPKTPKHFVILSGDVHYSFIYDITLRFKRNTPRITQITCSGIKNTFPDALITWFDRLNHILYHRRSPLNWFTRRRNMKITPRIPTHNTFGSLHNGSGIGELIVKQQGALVDGNVLGSDGKVTQFSVKDDKDSQNTPTES</sequence>
<dbReference type="Proteomes" id="UP001652504">
    <property type="component" value="Unassembled WGS sequence"/>
</dbReference>
<organism evidence="1 2">
    <name type="scientific">Fluctibacter corallii</name>
    <dbReference type="NCBI Taxonomy" id="2984329"/>
    <lineage>
        <taxon>Bacteria</taxon>
        <taxon>Pseudomonadati</taxon>
        <taxon>Pseudomonadota</taxon>
        <taxon>Gammaproteobacteria</taxon>
        <taxon>Alteromonadales</taxon>
        <taxon>Alteromonadaceae</taxon>
        <taxon>Fluctibacter</taxon>
    </lineage>
</organism>